<dbReference type="RefSeq" id="WP_181353603.1">
    <property type="nucleotide sequence ID" value="NZ_JABJWZ010000026.1"/>
</dbReference>
<proteinExistence type="predicted"/>
<organism evidence="2 3">
    <name type="scientific">Streptomyces alkaliterrae</name>
    <dbReference type="NCBI Taxonomy" id="2213162"/>
    <lineage>
        <taxon>Bacteria</taxon>
        <taxon>Bacillati</taxon>
        <taxon>Actinomycetota</taxon>
        <taxon>Actinomycetes</taxon>
        <taxon>Kitasatosporales</taxon>
        <taxon>Streptomycetaceae</taxon>
        <taxon>Streptomyces</taxon>
    </lineage>
</organism>
<dbReference type="EMBL" id="JABJWZ010000026">
    <property type="protein sequence ID" value="MBB1252761.1"/>
    <property type="molecule type" value="Genomic_DNA"/>
</dbReference>
<sequence length="237" mass="25346">MTDKRAGTPHGDGPHGEGPGADGPSDGGPATGGPATGGPATGGPATGGPAGGGPSALDGVIPTWDRRERHRLPVSADAGTVIRAAEELTWGEVPSFRRTMAAAGMGRVRFSRERPVLSMFLDNGFRMLHRSEDQLVVGGIERISRKQPIVAMGEEPAAEFRDFEAPSHILIAFDFRYADGVLTTETRVRCTDAKARRLFGAYWFVIRPGSGAIRHIWLRGIRRRVLRGQDGLQSGAR</sequence>
<protein>
    <recommendedName>
        <fullName evidence="4">DUF2867 domain-containing protein</fullName>
    </recommendedName>
</protein>
<evidence type="ECO:0008006" key="4">
    <source>
        <dbReference type="Google" id="ProtNLM"/>
    </source>
</evidence>
<gene>
    <name evidence="2" type="ORF">H3146_05190</name>
</gene>
<evidence type="ECO:0000313" key="2">
    <source>
        <dbReference type="EMBL" id="MBB1252761.1"/>
    </source>
</evidence>
<feature type="compositionally biased region" description="Gly residues" evidence="1">
    <location>
        <begin position="16"/>
        <end position="54"/>
    </location>
</feature>
<feature type="region of interest" description="Disordered" evidence="1">
    <location>
        <begin position="1"/>
        <end position="60"/>
    </location>
</feature>
<comment type="caution">
    <text evidence="2">The sequence shown here is derived from an EMBL/GenBank/DDBJ whole genome shotgun (WGS) entry which is preliminary data.</text>
</comment>
<accession>A0A7W3ZLT3</accession>
<evidence type="ECO:0000313" key="3">
    <source>
        <dbReference type="Proteomes" id="UP000525686"/>
    </source>
</evidence>
<evidence type="ECO:0000256" key="1">
    <source>
        <dbReference type="SAM" id="MobiDB-lite"/>
    </source>
</evidence>
<dbReference type="Proteomes" id="UP000525686">
    <property type="component" value="Unassembled WGS sequence"/>
</dbReference>
<reference evidence="3" key="1">
    <citation type="submission" date="2020-05" db="EMBL/GenBank/DDBJ databases">
        <title>Classification of alakaliphilic streptomycetes isolated from an alkaline soil next to Lonar Crater, India and a proposal for the recognition of Streptomyces alkaliterrae sp. nov.</title>
        <authorList>
            <person name="Golinska P."/>
        </authorList>
    </citation>
    <scope>NUCLEOTIDE SEQUENCE [LARGE SCALE GENOMIC DNA]</scope>
    <source>
        <strain evidence="3">OF3</strain>
    </source>
</reference>
<dbReference type="AlphaFoldDB" id="A0A7W3ZLT3"/>
<name>A0A7W3ZLT3_9ACTN</name>